<organism evidence="6 7">
    <name type="scientific">Ralstonia edaphi</name>
    <dbReference type="NCBI Taxonomy" id="3058599"/>
    <lineage>
        <taxon>Bacteria</taxon>
        <taxon>Pseudomonadati</taxon>
        <taxon>Pseudomonadota</taxon>
        <taxon>Betaproteobacteria</taxon>
        <taxon>Burkholderiales</taxon>
        <taxon>Burkholderiaceae</taxon>
        <taxon>Ralstonia</taxon>
    </lineage>
</organism>
<dbReference type="AlphaFoldDB" id="A0AB72X4P5"/>
<evidence type="ECO:0000256" key="4">
    <source>
        <dbReference type="SAM" id="MobiDB-lite"/>
    </source>
</evidence>
<dbReference type="GO" id="GO:0004197">
    <property type="term" value="F:cysteine-type endopeptidase activity"/>
    <property type="evidence" value="ECO:0007669"/>
    <property type="project" value="InterPro"/>
</dbReference>
<dbReference type="InterPro" id="IPR038765">
    <property type="entry name" value="Papain-like_cys_pep_sf"/>
</dbReference>
<evidence type="ECO:0000256" key="1">
    <source>
        <dbReference type="ARBA" id="ARBA00022670"/>
    </source>
</evidence>
<dbReference type="Proteomes" id="UP001189225">
    <property type="component" value="Unassembled WGS sequence"/>
</dbReference>
<dbReference type="RefSeq" id="WP_316890954.1">
    <property type="nucleotide sequence ID" value="NZ_CATWAR010000003.1"/>
</dbReference>
<evidence type="ECO:0000256" key="2">
    <source>
        <dbReference type="ARBA" id="ARBA00022801"/>
    </source>
</evidence>
<comment type="caution">
    <text evidence="6">The sequence shown here is derived from an EMBL/GenBank/DDBJ whole genome shotgun (WGS) entry which is preliminary data.</text>
</comment>
<evidence type="ECO:0000256" key="3">
    <source>
        <dbReference type="ARBA" id="ARBA00022807"/>
    </source>
</evidence>
<dbReference type="Pfam" id="PF03543">
    <property type="entry name" value="Peptidase_C58"/>
    <property type="match status" value="1"/>
</dbReference>
<dbReference type="Gene3D" id="3.90.70.20">
    <property type="match status" value="1"/>
</dbReference>
<feature type="compositionally biased region" description="Polar residues" evidence="4">
    <location>
        <begin position="1"/>
        <end position="28"/>
    </location>
</feature>
<proteinExistence type="predicted"/>
<feature type="domain" description="Peptidase C58 YopT-type" evidence="5">
    <location>
        <begin position="104"/>
        <end position="261"/>
    </location>
</feature>
<evidence type="ECO:0000313" key="6">
    <source>
        <dbReference type="EMBL" id="CAJ0737935.1"/>
    </source>
</evidence>
<name>A0AB72X4P5_9RALS</name>
<feature type="region of interest" description="Disordered" evidence="4">
    <location>
        <begin position="1"/>
        <end position="64"/>
    </location>
</feature>
<sequence length="275" mass="30154">MKIQSTANGISMPSLDSPQRQAPSNMPSEPSARTAHAPNVQRGALPKAPFRDSRTVHHVSSPGLRLRAKLPVGGACASAPSDRSQRARHAPFEQASALAQVGDVRAACVVFSAAWLHSIANESLTSHGRMEHFSQVQTLEGISAQQQGYRQHELAIRGQGRPYSEWFAPAFQHYGVRLGADVVVDVISHEEQAMQTLANMFAQANASHVFVIMRTNGDNHAIATHQSGNHVHVFDPNHGEYRLRHSELKDGLRSIIQAYSSRFPVPELRVLQAYP</sequence>
<keyword evidence="1" id="KW-0645">Protease</keyword>
<keyword evidence="2" id="KW-0378">Hydrolase</keyword>
<accession>A0AB72X4P5</accession>
<dbReference type="EMBL" id="CATWHI010000001">
    <property type="protein sequence ID" value="CAJ0737935.1"/>
    <property type="molecule type" value="Genomic_DNA"/>
</dbReference>
<reference evidence="6 7" key="1">
    <citation type="submission" date="2023-07" db="EMBL/GenBank/DDBJ databases">
        <authorList>
            <person name="Peeters C."/>
        </authorList>
    </citation>
    <scope>NUCLEOTIDE SEQUENCE [LARGE SCALE GENOMIC DNA]</scope>
    <source>
        <strain evidence="6 7">R-16034</strain>
    </source>
</reference>
<gene>
    <name evidence="6" type="ORF">R16034_00901</name>
</gene>
<dbReference type="CDD" id="cd20497">
    <property type="entry name" value="C58_YopT-like"/>
    <property type="match status" value="1"/>
</dbReference>
<evidence type="ECO:0000313" key="7">
    <source>
        <dbReference type="Proteomes" id="UP001189225"/>
    </source>
</evidence>
<dbReference type="InterPro" id="IPR006473">
    <property type="entry name" value="Peptidase_C58_Yopt"/>
</dbReference>
<dbReference type="SUPFAM" id="SSF54001">
    <property type="entry name" value="Cysteine proteinases"/>
    <property type="match status" value="1"/>
</dbReference>
<evidence type="ECO:0000259" key="5">
    <source>
        <dbReference type="Pfam" id="PF03543"/>
    </source>
</evidence>
<keyword evidence="7" id="KW-1185">Reference proteome</keyword>
<dbReference type="GO" id="GO:0006508">
    <property type="term" value="P:proteolysis"/>
    <property type="evidence" value="ECO:0007669"/>
    <property type="project" value="UniProtKB-KW"/>
</dbReference>
<keyword evidence="3" id="KW-0788">Thiol protease</keyword>
<protein>
    <recommendedName>
        <fullName evidence="5">Peptidase C58 YopT-type domain-containing protein</fullName>
    </recommendedName>
</protein>